<proteinExistence type="inferred from homology"/>
<dbReference type="InterPro" id="IPR014001">
    <property type="entry name" value="Helicase_ATP-bd"/>
</dbReference>
<comment type="catalytic activity">
    <reaction evidence="5">
        <text>ATP + H2O = ADP + phosphate + H(+)</text>
        <dbReference type="Rhea" id="RHEA:13065"/>
        <dbReference type="ChEBI" id="CHEBI:15377"/>
        <dbReference type="ChEBI" id="CHEBI:15378"/>
        <dbReference type="ChEBI" id="CHEBI:30616"/>
        <dbReference type="ChEBI" id="CHEBI:43474"/>
        <dbReference type="ChEBI" id="CHEBI:456216"/>
        <dbReference type="EC" id="3.6.4.13"/>
    </reaction>
</comment>
<evidence type="ECO:0000256" key="4">
    <source>
        <dbReference type="ARBA" id="ARBA00022884"/>
    </source>
</evidence>
<dbReference type="GO" id="GO:0003723">
    <property type="term" value="F:RNA binding"/>
    <property type="evidence" value="ECO:0007669"/>
    <property type="project" value="UniProtKB-UniRule"/>
</dbReference>
<keyword evidence="9" id="KW-1185">Reference proteome</keyword>
<dbReference type="EMBL" id="MKKU01000003">
    <property type="protein sequence ID" value="RNF27556.1"/>
    <property type="molecule type" value="Genomic_DNA"/>
</dbReference>
<gene>
    <name evidence="8" type="ORF">Tco025E_00206</name>
</gene>
<dbReference type="GO" id="GO:0005524">
    <property type="term" value="F:ATP binding"/>
    <property type="evidence" value="ECO:0007669"/>
    <property type="project" value="UniProtKB-UniRule"/>
</dbReference>
<dbReference type="OrthoDB" id="10256233at2759"/>
<reference evidence="8 9" key="1">
    <citation type="journal article" date="2018" name="BMC Genomics">
        <title>Genomic comparison of Trypanosoma conorhini and Trypanosoma rangeli to Trypanosoma cruzi strains of high and low virulence.</title>
        <authorList>
            <person name="Bradwell K.R."/>
            <person name="Koparde V.N."/>
            <person name="Matveyev A.V."/>
            <person name="Serrano M.G."/>
            <person name="Alves J.M."/>
            <person name="Parikh H."/>
            <person name="Huang B."/>
            <person name="Lee V."/>
            <person name="Espinosa-Alvarez O."/>
            <person name="Ortiz P.A."/>
            <person name="Costa-Martins A.G."/>
            <person name="Teixeira M.M."/>
            <person name="Buck G.A."/>
        </authorList>
    </citation>
    <scope>NUCLEOTIDE SEQUENCE [LARGE SCALE GENOMIC DNA]</scope>
    <source>
        <strain evidence="8 9">025E</strain>
    </source>
</reference>
<dbReference type="PANTHER" id="PTHR24031">
    <property type="entry name" value="RNA HELICASE"/>
    <property type="match status" value="1"/>
</dbReference>
<dbReference type="InterPro" id="IPR011545">
    <property type="entry name" value="DEAD/DEAH_box_helicase_dom"/>
</dbReference>
<evidence type="ECO:0000256" key="1">
    <source>
        <dbReference type="ARBA" id="ARBA00022741"/>
    </source>
</evidence>
<comment type="function">
    <text evidence="5">RNA helicase.</text>
</comment>
<evidence type="ECO:0000259" key="7">
    <source>
        <dbReference type="PROSITE" id="PS51192"/>
    </source>
</evidence>
<dbReference type="Proteomes" id="UP000284403">
    <property type="component" value="Unassembled WGS sequence"/>
</dbReference>
<dbReference type="AlphaFoldDB" id="A0A422QCD6"/>
<dbReference type="Pfam" id="PF00270">
    <property type="entry name" value="DEAD"/>
    <property type="match status" value="1"/>
</dbReference>
<protein>
    <recommendedName>
        <fullName evidence="5">ATP-dependent RNA helicase</fullName>
        <ecNumber evidence="5">3.6.4.13</ecNumber>
    </recommendedName>
</protein>
<dbReference type="Pfam" id="PF00271">
    <property type="entry name" value="Helicase_C"/>
    <property type="match status" value="1"/>
</dbReference>
<dbReference type="GO" id="GO:0016787">
    <property type="term" value="F:hydrolase activity"/>
    <property type="evidence" value="ECO:0007669"/>
    <property type="project" value="UniProtKB-KW"/>
</dbReference>
<comment type="similarity">
    <text evidence="5">Belongs to the DEAD box helicase family.</text>
</comment>
<keyword evidence="2 5" id="KW-0378">Hydrolase</keyword>
<dbReference type="PROSITE" id="PS51192">
    <property type="entry name" value="HELICASE_ATP_BIND_1"/>
    <property type="match status" value="1"/>
</dbReference>
<evidence type="ECO:0000256" key="5">
    <source>
        <dbReference type="RuleBase" id="RU365068"/>
    </source>
</evidence>
<accession>A0A422QCD6</accession>
<evidence type="ECO:0000256" key="6">
    <source>
        <dbReference type="SAM" id="MobiDB-lite"/>
    </source>
</evidence>
<comment type="domain">
    <text evidence="5">The Q motif is unique to and characteristic of the DEAD box family of RNA helicases and controls ATP binding and hydrolysis.</text>
</comment>
<keyword evidence="5 8" id="KW-0347">Helicase</keyword>
<dbReference type="InterPro" id="IPR001650">
    <property type="entry name" value="Helicase_C-like"/>
</dbReference>
<evidence type="ECO:0000256" key="3">
    <source>
        <dbReference type="ARBA" id="ARBA00022840"/>
    </source>
</evidence>
<keyword evidence="4 5" id="KW-0694">RNA-binding</keyword>
<feature type="region of interest" description="Disordered" evidence="6">
    <location>
        <begin position="457"/>
        <end position="479"/>
    </location>
</feature>
<dbReference type="EC" id="3.6.4.13" evidence="5"/>
<organism evidence="8 9">
    <name type="scientific">Trypanosoma conorhini</name>
    <dbReference type="NCBI Taxonomy" id="83891"/>
    <lineage>
        <taxon>Eukaryota</taxon>
        <taxon>Discoba</taxon>
        <taxon>Euglenozoa</taxon>
        <taxon>Kinetoplastea</taxon>
        <taxon>Metakinetoplastina</taxon>
        <taxon>Trypanosomatida</taxon>
        <taxon>Trypanosomatidae</taxon>
        <taxon>Trypanosoma</taxon>
    </lineage>
</organism>
<dbReference type="GeneID" id="40313817"/>
<dbReference type="Gene3D" id="3.40.50.300">
    <property type="entry name" value="P-loop containing nucleotide triphosphate hydrolases"/>
    <property type="match status" value="2"/>
</dbReference>
<evidence type="ECO:0000313" key="9">
    <source>
        <dbReference type="Proteomes" id="UP000284403"/>
    </source>
</evidence>
<evidence type="ECO:0000313" key="8">
    <source>
        <dbReference type="EMBL" id="RNF27556.1"/>
    </source>
</evidence>
<dbReference type="InterPro" id="IPR027417">
    <property type="entry name" value="P-loop_NTPase"/>
</dbReference>
<keyword evidence="1 5" id="KW-0547">Nucleotide-binding</keyword>
<comment type="caution">
    <text evidence="8">The sequence shown here is derived from an EMBL/GenBank/DDBJ whole genome shotgun (WGS) entry which is preliminary data.</text>
</comment>
<name>A0A422QCD6_9TRYP</name>
<dbReference type="RefSeq" id="XP_029232762.1">
    <property type="nucleotide sequence ID" value="XM_029367155.1"/>
</dbReference>
<sequence>MRRCFALLWRQEKRLPRRFRDVPEEFTDIRSSDCRPLVFTPRRPEPLRAVASLSDIVVDEAALQTSSLQELSQKPVAKLDSERMGLPPHLVQYLHRRFSSEASPRDASLRGGGAGAGFQGLTMVQARALQHLYAQQDVALCAPTGTGKTFALCLALVARLMRDGPMKLFSVLFLAQNDHLCRQIARWMQEMWWFEADDRLVFAATSDVPPSVVYQRLTRELVRDAAGNVVRSLDRRPYVCVATPEVFWEFFQRRKQSILRREAAAGRRKHSFALTPVLPSIDLVVVDEVDDVLPSTRPDAAGNLLMKELYRFVKYQAPVQLVFTSATLAGSTVNHVRRFLKKSVLESRTSRIFESEMESFAQKAKATGNLSKARVPDGIQHRFYTADTLEEQRECVAAAVRESGPGDESPAHPMGEMKALVILPNSGSVDLFVQRVLTPAQPDDKFTVEMLDTLQEPRKRRGGREGVARSGPPAAALDVNASSTGARPVRQFILCLSSAVRGIDINDLTHVMILATPQSALDYAHWCGRVGRLGGSGVSVVIMSRFAVRKMSAFCDTLNIPFKVGRRHDRVDVDAERRALGL</sequence>
<dbReference type="GO" id="GO:0003724">
    <property type="term" value="F:RNA helicase activity"/>
    <property type="evidence" value="ECO:0007669"/>
    <property type="project" value="UniProtKB-EC"/>
</dbReference>
<dbReference type="SMART" id="SM00487">
    <property type="entry name" value="DEXDc"/>
    <property type="match status" value="1"/>
</dbReference>
<feature type="domain" description="Helicase ATP-binding" evidence="7">
    <location>
        <begin position="129"/>
        <end position="346"/>
    </location>
</feature>
<keyword evidence="3 5" id="KW-0067">ATP-binding</keyword>
<dbReference type="SUPFAM" id="SSF52540">
    <property type="entry name" value="P-loop containing nucleoside triphosphate hydrolases"/>
    <property type="match status" value="1"/>
</dbReference>
<evidence type="ECO:0000256" key="2">
    <source>
        <dbReference type="ARBA" id="ARBA00022801"/>
    </source>
</evidence>